<dbReference type="InterPro" id="IPR038071">
    <property type="entry name" value="UROD/MetE-like_sf"/>
</dbReference>
<evidence type="ECO:0000256" key="9">
    <source>
        <dbReference type="ARBA" id="ARBA00023239"/>
    </source>
</evidence>
<dbReference type="PROSITE" id="PS00907">
    <property type="entry name" value="UROD_2"/>
    <property type="match status" value="1"/>
</dbReference>
<name>A0AAX6FPY3_IRIPA</name>
<evidence type="ECO:0000259" key="15">
    <source>
        <dbReference type="PROSITE" id="PS00907"/>
    </source>
</evidence>
<dbReference type="FunFam" id="3.20.20.210:FF:000006">
    <property type="entry name" value="Uroporphyrinogen decarboxylase"/>
    <property type="match status" value="1"/>
</dbReference>
<dbReference type="CDD" id="cd00717">
    <property type="entry name" value="URO-D"/>
    <property type="match status" value="1"/>
</dbReference>
<dbReference type="GO" id="GO:0009507">
    <property type="term" value="C:chloroplast"/>
    <property type="evidence" value="ECO:0007669"/>
    <property type="project" value="UniProtKB-SubCell"/>
</dbReference>
<dbReference type="Gene3D" id="3.20.20.210">
    <property type="match status" value="1"/>
</dbReference>
<dbReference type="GO" id="GO:0004853">
    <property type="term" value="F:uroporphyrinogen decarboxylase activity"/>
    <property type="evidence" value="ECO:0007669"/>
    <property type="project" value="UniProtKB-EC"/>
</dbReference>
<dbReference type="NCBIfam" id="TIGR01464">
    <property type="entry name" value="hemE"/>
    <property type="match status" value="1"/>
</dbReference>
<feature type="domain" description="Uroporphyrinogen decarboxylase (URO-D)" evidence="15">
    <location>
        <begin position="192"/>
        <end position="208"/>
    </location>
</feature>
<comment type="pathway">
    <text evidence="3 12">Porphyrin-containing compound metabolism; protoporphyrin-IX biosynthesis; coproporphyrinogen-III from 5-aminolevulinate: step 4/4.</text>
</comment>
<keyword evidence="8" id="KW-0149">Chlorophyll biosynthesis</keyword>
<evidence type="ECO:0000256" key="12">
    <source>
        <dbReference type="RuleBase" id="RU000554"/>
    </source>
</evidence>
<keyword evidence="9 12" id="KW-0456">Lyase</keyword>
<keyword evidence="7 12" id="KW-0210">Decarboxylase</keyword>
<keyword evidence="17" id="KW-1185">Reference proteome</keyword>
<comment type="subunit">
    <text evidence="5">Homodimer.</text>
</comment>
<gene>
    <name evidence="16" type="ORF">M6B38_405570</name>
</gene>
<comment type="subcellular location">
    <subcellularLocation>
        <location evidence="2">Plastid</location>
        <location evidence="2">Chloroplast</location>
    </subcellularLocation>
</comment>
<comment type="function">
    <text evidence="1">Catalyzes the decarboxylation of four acetate groups of uroporphyrinogen-III to yield coproporphyrinogen-III.</text>
</comment>
<reference evidence="16" key="2">
    <citation type="submission" date="2023-04" db="EMBL/GenBank/DDBJ databases">
        <authorList>
            <person name="Bruccoleri R.E."/>
            <person name="Oakeley E.J."/>
            <person name="Faust A.-M."/>
            <person name="Dessus-Babus S."/>
            <person name="Altorfer M."/>
            <person name="Burckhardt D."/>
            <person name="Oertli M."/>
            <person name="Naumann U."/>
            <person name="Petersen F."/>
            <person name="Wong J."/>
        </authorList>
    </citation>
    <scope>NUCLEOTIDE SEQUENCE</scope>
    <source>
        <strain evidence="16">GSM-AAB239-AS_SAM_17_03QT</strain>
        <tissue evidence="16">Leaf</tissue>
    </source>
</reference>
<dbReference type="EC" id="4.1.1.37" evidence="6 12"/>
<reference evidence="16" key="1">
    <citation type="journal article" date="2023" name="GigaByte">
        <title>Genome assembly of the bearded iris, Iris pallida Lam.</title>
        <authorList>
            <person name="Bruccoleri R.E."/>
            <person name="Oakeley E.J."/>
            <person name="Faust A.M.E."/>
            <person name="Altorfer M."/>
            <person name="Dessus-Babus S."/>
            <person name="Burckhardt D."/>
            <person name="Oertli M."/>
            <person name="Naumann U."/>
            <person name="Petersen F."/>
            <person name="Wong J."/>
        </authorList>
    </citation>
    <scope>NUCLEOTIDE SEQUENCE</scope>
    <source>
        <strain evidence="16">GSM-AAB239-AS_SAM_17_03QT</strain>
    </source>
</reference>
<evidence type="ECO:0000259" key="14">
    <source>
        <dbReference type="PROSITE" id="PS00906"/>
    </source>
</evidence>
<dbReference type="EMBL" id="JANAVB010027200">
    <property type="protein sequence ID" value="KAJ6818373.1"/>
    <property type="molecule type" value="Genomic_DNA"/>
</dbReference>
<organism evidence="16 17">
    <name type="scientific">Iris pallida</name>
    <name type="common">Sweet iris</name>
    <dbReference type="NCBI Taxonomy" id="29817"/>
    <lineage>
        <taxon>Eukaryota</taxon>
        <taxon>Viridiplantae</taxon>
        <taxon>Streptophyta</taxon>
        <taxon>Embryophyta</taxon>
        <taxon>Tracheophyta</taxon>
        <taxon>Spermatophyta</taxon>
        <taxon>Magnoliopsida</taxon>
        <taxon>Liliopsida</taxon>
        <taxon>Asparagales</taxon>
        <taxon>Iridaceae</taxon>
        <taxon>Iridoideae</taxon>
        <taxon>Irideae</taxon>
        <taxon>Iris</taxon>
    </lineage>
</organism>
<evidence type="ECO:0000256" key="1">
    <source>
        <dbReference type="ARBA" id="ARBA00002448"/>
    </source>
</evidence>
<dbReference type="InterPro" id="IPR000257">
    <property type="entry name" value="Uroporphyrinogen_deCOase"/>
</dbReference>
<evidence type="ECO:0000313" key="16">
    <source>
        <dbReference type="EMBL" id="KAJ6818373.1"/>
    </source>
</evidence>
<comment type="caution">
    <text evidence="16">The sequence shown here is derived from an EMBL/GenBank/DDBJ whole genome shotgun (WGS) entry which is preliminary data.</text>
</comment>
<evidence type="ECO:0000256" key="4">
    <source>
        <dbReference type="ARBA" id="ARBA00009935"/>
    </source>
</evidence>
<evidence type="ECO:0000256" key="2">
    <source>
        <dbReference type="ARBA" id="ARBA00004229"/>
    </source>
</evidence>
<keyword evidence="10 12" id="KW-0627">Porphyrin biosynthesis</keyword>
<evidence type="ECO:0000313" key="17">
    <source>
        <dbReference type="Proteomes" id="UP001140949"/>
    </source>
</evidence>
<evidence type="ECO:0000256" key="5">
    <source>
        <dbReference type="ARBA" id="ARBA00011738"/>
    </source>
</evidence>
<comment type="similarity">
    <text evidence="4 13">Belongs to the uroporphyrinogen decarboxylase family.</text>
</comment>
<proteinExistence type="inferred from homology"/>
<evidence type="ECO:0000256" key="7">
    <source>
        <dbReference type="ARBA" id="ARBA00022793"/>
    </source>
</evidence>
<protein>
    <recommendedName>
        <fullName evidence="6 12">Uroporphyrinogen decarboxylase</fullName>
        <ecNumber evidence="6 12">4.1.1.37</ecNumber>
    </recommendedName>
</protein>
<dbReference type="Proteomes" id="UP001140949">
    <property type="component" value="Unassembled WGS sequence"/>
</dbReference>
<evidence type="ECO:0000256" key="8">
    <source>
        <dbReference type="ARBA" id="ARBA00023171"/>
    </source>
</evidence>
<evidence type="ECO:0000256" key="10">
    <source>
        <dbReference type="ARBA" id="ARBA00023244"/>
    </source>
</evidence>
<comment type="catalytic activity">
    <reaction evidence="11 12">
        <text>uroporphyrinogen III + 4 H(+) = coproporphyrinogen III + 4 CO2</text>
        <dbReference type="Rhea" id="RHEA:19865"/>
        <dbReference type="ChEBI" id="CHEBI:15378"/>
        <dbReference type="ChEBI" id="CHEBI:16526"/>
        <dbReference type="ChEBI" id="CHEBI:57308"/>
        <dbReference type="ChEBI" id="CHEBI:57309"/>
        <dbReference type="EC" id="4.1.1.37"/>
    </reaction>
</comment>
<accession>A0AAX6FPY3</accession>
<feature type="domain" description="Uroporphyrinogen decarboxylase (URO-D)" evidence="14">
    <location>
        <begin position="73"/>
        <end position="82"/>
    </location>
</feature>
<evidence type="ECO:0000256" key="11">
    <source>
        <dbReference type="ARBA" id="ARBA00048033"/>
    </source>
</evidence>
<dbReference type="Pfam" id="PF01208">
    <property type="entry name" value="URO-D"/>
    <property type="match status" value="1"/>
</dbReference>
<sequence length="414" mass="45704">MAMNSLCSSPISSLSSSASLFELGFPQNGRNQARFSHRNKSQHFFTRASSSSSSATDPILVQAARGDQVSRPPAWMMRQAGRYMAVYQKLAEKHPSFRERSETVDLIVEISLQPWRAFRPDGVIIFSDILTPLPAFGVPFDIEEVKGPVIHSPIRNEEGLKSLHPIDLDKLQFVGESLKILRNEVGEGAAVLGFVGAPWTVATYIVEGGTTRTYTTIKSMCYTAPHILKALLSHLTRAISDYIIFQVNSGAQCIQIFDSWGGQLPPNVWEVWSKPYIKEIVTMVSKACPQVPLVLYINGNGGLLERMKDIGVDVTGLDWTVDMADGRIRLGSNVSVQGNVDPAYLFSPLPVLADEIHRVVKCAGPRGHILNLGHGVLVKTPEEAVAHFFDVARSLRYDTLFEDHHATKELEPVV</sequence>
<evidence type="ECO:0000256" key="6">
    <source>
        <dbReference type="ARBA" id="ARBA00012288"/>
    </source>
</evidence>
<dbReference type="PANTHER" id="PTHR21091:SF167">
    <property type="entry name" value="UROPORPHYRINOGEN DECARBOXYLASE 1, CHLOROPLASTIC"/>
    <property type="match status" value="1"/>
</dbReference>
<evidence type="ECO:0000256" key="3">
    <source>
        <dbReference type="ARBA" id="ARBA00004804"/>
    </source>
</evidence>
<dbReference type="InterPro" id="IPR006361">
    <property type="entry name" value="Uroporphyrinogen_deCO2ase_HemE"/>
</dbReference>
<dbReference type="SUPFAM" id="SSF51726">
    <property type="entry name" value="UROD/MetE-like"/>
    <property type="match status" value="1"/>
</dbReference>
<evidence type="ECO:0000256" key="13">
    <source>
        <dbReference type="RuleBase" id="RU004169"/>
    </source>
</evidence>
<dbReference type="GO" id="GO:0015995">
    <property type="term" value="P:chlorophyll biosynthetic process"/>
    <property type="evidence" value="ECO:0007669"/>
    <property type="project" value="UniProtKB-KW"/>
</dbReference>
<dbReference type="PANTHER" id="PTHR21091">
    <property type="entry name" value="METHYLTETRAHYDROFOLATE:HOMOCYSTEINE METHYLTRANSFERASE RELATED"/>
    <property type="match status" value="1"/>
</dbReference>
<dbReference type="AlphaFoldDB" id="A0AAX6FPY3"/>
<dbReference type="PROSITE" id="PS00906">
    <property type="entry name" value="UROD_1"/>
    <property type="match status" value="1"/>
</dbReference>